<comment type="caution">
    <text evidence="2">The sequence shown here is derived from an EMBL/GenBank/DDBJ whole genome shotgun (WGS) entry which is preliminary data.</text>
</comment>
<accession>A0A9P8AP99</accession>
<feature type="transmembrane region" description="Helical" evidence="1">
    <location>
        <begin position="21"/>
        <end position="40"/>
    </location>
</feature>
<gene>
    <name evidence="2" type="ORF">BT62DRAFT_373262</name>
</gene>
<keyword evidence="1" id="KW-0472">Membrane</keyword>
<dbReference type="GeneID" id="66102969"/>
<sequence>MPQNSKLASFRRRLFCSTRSILTVFSTFRLALLFCSTTRFKWPAASQLYRNSQIATYRTYLTRHSKDT</sequence>
<protein>
    <submittedName>
        <fullName evidence="2">Uncharacterized protein</fullName>
    </submittedName>
</protein>
<reference evidence="2" key="1">
    <citation type="submission" date="2020-11" db="EMBL/GenBank/DDBJ databases">
        <title>Adaptations for nitrogen fixation in a non-lichenized fungal sporocarp promotes dispersal by wood-feeding termites.</title>
        <authorList>
            <consortium name="DOE Joint Genome Institute"/>
            <person name="Koch R.A."/>
            <person name="Yoon G."/>
            <person name="Arayal U."/>
            <person name="Lail K."/>
            <person name="Amirebrahimi M."/>
            <person name="Labutti K."/>
            <person name="Lipzen A."/>
            <person name="Riley R."/>
            <person name="Barry K."/>
            <person name="Henrissat B."/>
            <person name="Grigoriev I.V."/>
            <person name="Herr J.R."/>
            <person name="Aime M.C."/>
        </authorList>
    </citation>
    <scope>NUCLEOTIDE SEQUENCE</scope>
    <source>
        <strain evidence="2">MCA 3950</strain>
    </source>
</reference>
<keyword evidence="1" id="KW-0812">Transmembrane</keyword>
<proteinExistence type="predicted"/>
<dbReference type="Proteomes" id="UP000812287">
    <property type="component" value="Unassembled WGS sequence"/>
</dbReference>
<evidence type="ECO:0000313" key="3">
    <source>
        <dbReference type="Proteomes" id="UP000812287"/>
    </source>
</evidence>
<dbReference type="EMBL" id="MU250549">
    <property type="protein sequence ID" value="KAG7442759.1"/>
    <property type="molecule type" value="Genomic_DNA"/>
</dbReference>
<name>A0A9P8AP99_9AGAR</name>
<dbReference type="RefSeq" id="XP_043036259.1">
    <property type="nucleotide sequence ID" value="XM_043180673.1"/>
</dbReference>
<dbReference type="AlphaFoldDB" id="A0A9P8AP99"/>
<evidence type="ECO:0000256" key="1">
    <source>
        <dbReference type="SAM" id="Phobius"/>
    </source>
</evidence>
<evidence type="ECO:0000313" key="2">
    <source>
        <dbReference type="EMBL" id="KAG7442759.1"/>
    </source>
</evidence>
<keyword evidence="1" id="KW-1133">Transmembrane helix</keyword>
<keyword evidence="3" id="KW-1185">Reference proteome</keyword>
<organism evidence="2 3">
    <name type="scientific">Guyanagaster necrorhizus</name>
    <dbReference type="NCBI Taxonomy" id="856835"/>
    <lineage>
        <taxon>Eukaryota</taxon>
        <taxon>Fungi</taxon>
        <taxon>Dikarya</taxon>
        <taxon>Basidiomycota</taxon>
        <taxon>Agaricomycotina</taxon>
        <taxon>Agaricomycetes</taxon>
        <taxon>Agaricomycetidae</taxon>
        <taxon>Agaricales</taxon>
        <taxon>Marasmiineae</taxon>
        <taxon>Physalacriaceae</taxon>
        <taxon>Guyanagaster</taxon>
    </lineage>
</organism>